<name>A0A0A1U0T6_ENTIV</name>
<evidence type="ECO:0000313" key="2">
    <source>
        <dbReference type="EMBL" id="ELP87515.1"/>
    </source>
</evidence>
<protein>
    <submittedName>
        <fullName evidence="2">Protein kinase domain containing protein</fullName>
    </submittedName>
</protein>
<dbReference type="OrthoDB" id="30230at2759"/>
<dbReference type="PROSITE" id="PS00108">
    <property type="entry name" value="PROTEIN_KINASE_ST"/>
    <property type="match status" value="1"/>
</dbReference>
<dbReference type="KEGG" id="eiv:EIN_098020"/>
<accession>A0A0A1U0T6</accession>
<dbReference type="GO" id="GO:0004672">
    <property type="term" value="F:protein kinase activity"/>
    <property type="evidence" value="ECO:0007669"/>
    <property type="project" value="InterPro"/>
</dbReference>
<keyword evidence="3" id="KW-1185">Reference proteome</keyword>
<dbReference type="Gene3D" id="1.10.510.10">
    <property type="entry name" value="Transferase(Phosphotransferase) domain 1"/>
    <property type="match status" value="1"/>
</dbReference>
<dbReference type="GeneID" id="14886433"/>
<keyword evidence="2" id="KW-0808">Transferase</keyword>
<dbReference type="SMART" id="SM00220">
    <property type="entry name" value="S_TKc"/>
    <property type="match status" value="1"/>
</dbReference>
<proteinExistence type="predicted"/>
<keyword evidence="2" id="KW-0418">Kinase</keyword>
<dbReference type="RefSeq" id="XP_004254286.1">
    <property type="nucleotide sequence ID" value="XM_004254238.1"/>
</dbReference>
<dbReference type="AlphaFoldDB" id="A0A0A1U0T6"/>
<dbReference type="PIRSF" id="PIRSF000654">
    <property type="entry name" value="Integrin-linked_kinase"/>
    <property type="match status" value="1"/>
</dbReference>
<dbReference type="InterPro" id="IPR011009">
    <property type="entry name" value="Kinase-like_dom_sf"/>
</dbReference>
<evidence type="ECO:0000313" key="3">
    <source>
        <dbReference type="Proteomes" id="UP000014680"/>
    </source>
</evidence>
<organism evidence="2 3">
    <name type="scientific">Entamoeba invadens IP1</name>
    <dbReference type="NCBI Taxonomy" id="370355"/>
    <lineage>
        <taxon>Eukaryota</taxon>
        <taxon>Amoebozoa</taxon>
        <taxon>Evosea</taxon>
        <taxon>Archamoebae</taxon>
        <taxon>Mastigamoebida</taxon>
        <taxon>Entamoebidae</taxon>
        <taxon>Entamoeba</taxon>
    </lineage>
</organism>
<evidence type="ECO:0000259" key="1">
    <source>
        <dbReference type="PROSITE" id="PS50011"/>
    </source>
</evidence>
<feature type="non-terminal residue" evidence="2">
    <location>
        <position position="1"/>
    </location>
</feature>
<dbReference type="InterPro" id="IPR053215">
    <property type="entry name" value="TKL_Ser/Thr_kinase"/>
</dbReference>
<gene>
    <name evidence="2" type="ORF">EIN_098020</name>
</gene>
<dbReference type="PRINTS" id="PR00109">
    <property type="entry name" value="TYRKINASE"/>
</dbReference>
<dbReference type="PROSITE" id="PS50011">
    <property type="entry name" value="PROTEIN_KINASE_DOM"/>
    <property type="match status" value="1"/>
</dbReference>
<reference evidence="2 3" key="1">
    <citation type="submission" date="2012-10" db="EMBL/GenBank/DDBJ databases">
        <authorList>
            <person name="Zafar N."/>
            <person name="Inman J."/>
            <person name="Hall N."/>
            <person name="Lorenzi H."/>
            <person name="Caler E."/>
        </authorList>
    </citation>
    <scope>NUCLEOTIDE SEQUENCE [LARGE SCALE GENOMIC DNA]</scope>
    <source>
        <strain evidence="2 3">IP1</strain>
    </source>
</reference>
<sequence>FKWEKLTSEEVEELKLDVNNECAIMSKLRNPFVANYIGAVTYIPQVSMVMQFFLLGSLGEYVRNDSDDYIKLSYKLKLRILYDTARGMEFLHENKIVHLDLKPDNLLVNSLFEDSACCVKITDFGTSRFIKKTWDDDKGLGTPIYAAPETYNDIYTTSGDVYSFAITSWEIFYQQEPFKQLKTLFDVKSHVLSGKRLNIDQTMPVKLKSLIEGCWKEDPNNRYQFTDICKLFVKIYDEVDVYDSLNEGVNTDKIKSFVEKRQERMRKMLED</sequence>
<feature type="domain" description="Protein kinase" evidence="1">
    <location>
        <begin position="1"/>
        <end position="233"/>
    </location>
</feature>
<dbReference type="InterPro" id="IPR001245">
    <property type="entry name" value="Ser-Thr/Tyr_kinase_cat_dom"/>
</dbReference>
<dbReference type="GO" id="GO:0005524">
    <property type="term" value="F:ATP binding"/>
    <property type="evidence" value="ECO:0007669"/>
    <property type="project" value="InterPro"/>
</dbReference>
<dbReference type="SUPFAM" id="SSF56112">
    <property type="entry name" value="Protein kinase-like (PK-like)"/>
    <property type="match status" value="1"/>
</dbReference>
<dbReference type="Proteomes" id="UP000014680">
    <property type="component" value="Unassembled WGS sequence"/>
</dbReference>
<dbReference type="VEuPathDB" id="AmoebaDB:EIN_098020"/>
<dbReference type="InterPro" id="IPR008271">
    <property type="entry name" value="Ser/Thr_kinase_AS"/>
</dbReference>
<dbReference type="PANTHER" id="PTHR45756:SF1">
    <property type="entry name" value="PROTEIN KINASE DOMAIN CONTAINING PROTEIN"/>
    <property type="match status" value="1"/>
</dbReference>
<dbReference type="InterPro" id="IPR000719">
    <property type="entry name" value="Prot_kinase_dom"/>
</dbReference>
<dbReference type="PANTHER" id="PTHR45756">
    <property type="entry name" value="PALMITOYLTRANSFERASE"/>
    <property type="match status" value="1"/>
</dbReference>
<dbReference type="Pfam" id="PF07714">
    <property type="entry name" value="PK_Tyr_Ser-Thr"/>
    <property type="match status" value="1"/>
</dbReference>
<dbReference type="EMBL" id="KB206860">
    <property type="protein sequence ID" value="ELP87515.1"/>
    <property type="molecule type" value="Genomic_DNA"/>
</dbReference>